<dbReference type="Proteomes" id="UP000179807">
    <property type="component" value="Unassembled WGS sequence"/>
</dbReference>
<evidence type="ECO:0000256" key="2">
    <source>
        <dbReference type="ARBA" id="ARBA00022448"/>
    </source>
</evidence>
<keyword evidence="12" id="KW-1185">Reference proteome</keyword>
<dbReference type="EMBL" id="MLAK01000001">
    <property type="protein sequence ID" value="OHT17573.1"/>
    <property type="molecule type" value="Genomic_DNA"/>
</dbReference>
<keyword evidence="5 9" id="KW-1133">Transmembrane helix</keyword>
<keyword evidence="7" id="KW-1015">Disulfide bond</keyword>
<gene>
    <name evidence="11" type="ORF">TRFO_00819</name>
</gene>
<dbReference type="PANTHER" id="PTHR15071:SF0">
    <property type="entry name" value="MANNOSE 6-PHOSPHATE RECEPTOR-LIKE PROTEIN 1"/>
    <property type="match status" value="1"/>
</dbReference>
<reference evidence="11" key="1">
    <citation type="submission" date="2016-10" db="EMBL/GenBank/DDBJ databases">
        <authorList>
            <person name="Benchimol M."/>
            <person name="Almeida L.G."/>
            <person name="Vasconcelos A.T."/>
            <person name="Perreira-Neves A."/>
            <person name="Rosa I.A."/>
            <person name="Tasca T."/>
            <person name="Bogo M.R."/>
            <person name="de Souza W."/>
        </authorList>
    </citation>
    <scope>NUCLEOTIDE SEQUENCE [LARGE SCALE GENOMIC DNA]</scope>
    <source>
        <strain evidence="11">K</strain>
    </source>
</reference>
<dbReference type="GO" id="GO:0000139">
    <property type="term" value="C:Golgi membrane"/>
    <property type="evidence" value="ECO:0007669"/>
    <property type="project" value="UniProtKB-SubCell"/>
</dbReference>
<evidence type="ECO:0000259" key="10">
    <source>
        <dbReference type="PROSITE" id="PS51914"/>
    </source>
</evidence>
<evidence type="ECO:0000256" key="3">
    <source>
        <dbReference type="ARBA" id="ARBA00022692"/>
    </source>
</evidence>
<evidence type="ECO:0000256" key="9">
    <source>
        <dbReference type="SAM" id="Phobius"/>
    </source>
</evidence>
<dbReference type="RefSeq" id="XP_068370709.1">
    <property type="nucleotide sequence ID" value="XM_068489728.1"/>
</dbReference>
<dbReference type="GO" id="GO:0010008">
    <property type="term" value="C:endosome membrane"/>
    <property type="evidence" value="ECO:0007669"/>
    <property type="project" value="UniProtKB-SubCell"/>
</dbReference>
<accession>A0A1J4L6K3</accession>
<dbReference type="InterPro" id="IPR009011">
    <property type="entry name" value="Man6P_isomerase_rcpt-bd_dom_sf"/>
</dbReference>
<dbReference type="VEuPathDB" id="TrichDB:TRFO_00819"/>
<feature type="region of interest" description="Disordered" evidence="8">
    <location>
        <begin position="523"/>
        <end position="548"/>
    </location>
</feature>
<dbReference type="PROSITE" id="PS51914">
    <property type="entry name" value="MRH"/>
    <property type="match status" value="1"/>
</dbReference>
<feature type="compositionally biased region" description="Low complexity" evidence="8">
    <location>
        <begin position="537"/>
        <end position="546"/>
    </location>
</feature>
<evidence type="ECO:0000313" key="11">
    <source>
        <dbReference type="EMBL" id="OHT17573.1"/>
    </source>
</evidence>
<keyword evidence="2" id="KW-0813">Transport</keyword>
<name>A0A1J4L6K3_9EUKA</name>
<evidence type="ECO:0000256" key="1">
    <source>
        <dbReference type="ARBA" id="ARBA00004308"/>
    </source>
</evidence>
<organism evidence="11 12">
    <name type="scientific">Tritrichomonas foetus</name>
    <dbReference type="NCBI Taxonomy" id="1144522"/>
    <lineage>
        <taxon>Eukaryota</taxon>
        <taxon>Metamonada</taxon>
        <taxon>Parabasalia</taxon>
        <taxon>Tritrichomonadida</taxon>
        <taxon>Tritrichomonadidae</taxon>
        <taxon>Tritrichomonas</taxon>
    </lineage>
</organism>
<comment type="subcellular location">
    <subcellularLocation>
        <location evidence="1">Endomembrane system</location>
    </subcellularLocation>
</comment>
<keyword evidence="4" id="KW-0732">Signal</keyword>
<feature type="domain" description="MRH" evidence="10">
    <location>
        <begin position="372"/>
        <end position="524"/>
    </location>
</feature>
<dbReference type="AlphaFoldDB" id="A0A1J4L6K3"/>
<feature type="transmembrane region" description="Helical" evidence="9">
    <location>
        <begin position="908"/>
        <end position="932"/>
    </location>
</feature>
<evidence type="ECO:0000313" key="12">
    <source>
        <dbReference type="Proteomes" id="UP000179807"/>
    </source>
</evidence>
<sequence>MLFTFLAIFGTIGGTKLANKKEINAFTVFHKETTKFDFKSIQELSKPFEYVDTRNTNMTYIVRFAKELTKDDLPSYANWNLISAHKGTNAVRCDVSLRRCDPLSTIYEYDWTTILDSMPELGVLSIADGEPFLNSKGDYEEYEIHFEFRCNKSSTTIDEPQMFIDKPYREMPRLYLLFRNQLSCGEPFAVQPTNTPQPFNPDCTVYYRQDQNSSLAIYFNLTEWNGGALGLPAKFNVGNEVKYIFWSPCERMVNCPWGASCGAAKMSSAWICDEDIKTCENFTIIPGTENISYVDTNLINDSDINQGFQIVYDSVPGATLRVNITCNSNYPNDHVLFHGTGDYNSATNTYTLYGEALDACPSDVPEPHPPIDKCRFNLTQGNYFIDMDLATFKHESGTVTVSGDLTSQYDLYYAPCDSMPCPDGYDCDGDEDISVLLCEKNVVGRTPTCTAYGILDHGMYASLKSDYIINGVTVYYEGDRARKSEIDFKCDKSTLGHNLKLPEKVHLRDGKLTVDVSTIDACMTGTGPTPTPPPIVRPTIPEVVKPTPTPVPSPRSVYFFEDETKNEYVIIDLPKLQSKTYEGYMELYVRGKKGTIYTEFHPWNLLPYPDSWGSNKDFDQANFWQCWFDESFKPYCHPVGDKRVPGLNVSLQKEGNIDSGVRITYEGAYGVNLDIDISCDQSADHKLDLGNLPVVYTQSTNNDKWSIDTALELACSNKFQPASTPYPSNTPQPHDVKIVTKFSTTVGGKSLSLNLNNVKETAAKIALGYSNYYSKAELRFHPTKKLGCPAGRTCPSEYQEGNVWLCINTTETTEPYGFCYPTGNMDYGLNILAVSKTDPYAGLTVNYDGGLYGSETHFNFFCKEDLPADEIEFEQVGILNPPGKVPVIHVLSSQVCPNGSGRSTTGGAYFLIVLAVVFIAYFGIGTLIMYVWMGSITIPNENFWTEFFQCVTTAVVFIFTCGRSRTAAAYDNI</sequence>
<evidence type="ECO:0000256" key="8">
    <source>
        <dbReference type="SAM" id="MobiDB-lite"/>
    </source>
</evidence>
<dbReference type="OrthoDB" id="29460at2759"/>
<protein>
    <recommendedName>
        <fullName evidence="10">MRH domain-containing protein</fullName>
    </recommendedName>
</protein>
<dbReference type="GeneID" id="94824432"/>
<comment type="caution">
    <text evidence="11">The sequence shown here is derived from an EMBL/GenBank/DDBJ whole genome shotgun (WGS) entry which is preliminary data.</text>
</comment>
<dbReference type="PANTHER" id="PTHR15071">
    <property type="entry name" value="MANNOSE-6-PHOSPHATE RECEPTOR FAMILY MEMBER"/>
    <property type="match status" value="1"/>
</dbReference>
<dbReference type="InterPro" id="IPR044865">
    <property type="entry name" value="MRH_dom"/>
</dbReference>
<proteinExistence type="predicted"/>
<dbReference type="SUPFAM" id="SSF50911">
    <property type="entry name" value="Mannose 6-phosphate receptor domain"/>
    <property type="match status" value="1"/>
</dbReference>
<keyword evidence="6 9" id="KW-0472">Membrane</keyword>
<evidence type="ECO:0000256" key="6">
    <source>
        <dbReference type="ARBA" id="ARBA00023136"/>
    </source>
</evidence>
<keyword evidence="3 9" id="KW-0812">Transmembrane</keyword>
<evidence type="ECO:0000256" key="5">
    <source>
        <dbReference type="ARBA" id="ARBA00022989"/>
    </source>
</evidence>
<evidence type="ECO:0000256" key="7">
    <source>
        <dbReference type="ARBA" id="ARBA00023157"/>
    </source>
</evidence>
<evidence type="ECO:0000256" key="4">
    <source>
        <dbReference type="ARBA" id="ARBA00022729"/>
    </source>
</evidence>